<evidence type="ECO:0000256" key="5">
    <source>
        <dbReference type="ARBA" id="ARBA00022741"/>
    </source>
</evidence>
<dbReference type="Gene3D" id="2.40.50.140">
    <property type="entry name" value="Nucleic acid-binding proteins"/>
    <property type="match status" value="1"/>
</dbReference>
<keyword evidence="7" id="KW-0539">Nucleus</keyword>
<dbReference type="InterPro" id="IPR050191">
    <property type="entry name" value="ATP-dep_DNA_ligase"/>
</dbReference>
<evidence type="ECO:0000256" key="8">
    <source>
        <dbReference type="ARBA" id="ARBA00034003"/>
    </source>
</evidence>
<dbReference type="GO" id="GO:0006273">
    <property type="term" value="P:lagging strand elongation"/>
    <property type="evidence" value="ECO:0007669"/>
    <property type="project" value="TreeGrafter"/>
</dbReference>
<evidence type="ECO:0000256" key="10">
    <source>
        <dbReference type="RuleBase" id="RU004196"/>
    </source>
</evidence>
<dbReference type="PROSITE" id="PS00697">
    <property type="entry name" value="DNA_LIGASE_A1"/>
    <property type="match status" value="1"/>
</dbReference>
<dbReference type="Pfam" id="PF04679">
    <property type="entry name" value="DNA_ligase_A_C"/>
    <property type="match status" value="1"/>
</dbReference>
<dbReference type="PANTHER" id="PTHR45674:SF9">
    <property type="entry name" value="DNA LIGASE 3"/>
    <property type="match status" value="1"/>
</dbReference>
<feature type="region of interest" description="Disordered" evidence="11">
    <location>
        <begin position="836"/>
        <end position="866"/>
    </location>
</feature>
<dbReference type="SUPFAM" id="SSF117018">
    <property type="entry name" value="ATP-dependent DNA ligase DNA-binding domain"/>
    <property type="match status" value="1"/>
</dbReference>
<keyword evidence="9" id="KW-0234">DNA repair</keyword>
<dbReference type="Gene3D" id="1.10.3260.10">
    <property type="entry name" value="DNA ligase, ATP-dependent, N-terminal domain"/>
    <property type="match status" value="1"/>
</dbReference>
<dbReference type="GO" id="GO:0003910">
    <property type="term" value="F:DNA ligase (ATP) activity"/>
    <property type="evidence" value="ECO:0007669"/>
    <property type="project" value="UniProtKB-EC"/>
</dbReference>
<dbReference type="FunFam" id="2.40.50.140:FF:000062">
    <property type="entry name" value="DNA ligase"/>
    <property type="match status" value="1"/>
</dbReference>
<dbReference type="PROSITE" id="PS50160">
    <property type="entry name" value="DNA_LIGASE_A3"/>
    <property type="match status" value="1"/>
</dbReference>
<reference evidence="13" key="1">
    <citation type="submission" date="2020-09" db="EMBL/GenBank/DDBJ databases">
        <title>Comparative genome analyses of four rice-infecting Rhizoctonia solani isolates reveal extensive enrichment of homogalacturonan modification genes.</title>
        <authorList>
            <person name="Lee D.-Y."/>
            <person name="Jeon J."/>
            <person name="Kim K.-T."/>
            <person name="Cheong K."/>
            <person name="Song H."/>
            <person name="Choi G."/>
            <person name="Ko J."/>
            <person name="Opiyo S.O."/>
            <person name="Zuo S."/>
            <person name="Madhav S."/>
            <person name="Lee Y.-H."/>
            <person name="Wang G.-L."/>
        </authorList>
    </citation>
    <scope>NUCLEOTIDE SEQUENCE</scope>
    <source>
        <strain evidence="13">AG1-IA YN-7</strain>
    </source>
</reference>
<evidence type="ECO:0000313" key="13">
    <source>
        <dbReference type="EMBL" id="KAF8682816.1"/>
    </source>
</evidence>
<evidence type="ECO:0000256" key="4">
    <source>
        <dbReference type="ARBA" id="ARBA00022705"/>
    </source>
</evidence>
<dbReference type="Gene3D" id="3.30.1490.70">
    <property type="match status" value="1"/>
</dbReference>
<name>A0A8H7HBJ6_9AGAM</name>
<protein>
    <recommendedName>
        <fullName evidence="9">DNA ligase</fullName>
        <ecNumber evidence="9">6.5.1.1</ecNumber>
    </recommendedName>
</protein>
<evidence type="ECO:0000313" key="14">
    <source>
        <dbReference type="Proteomes" id="UP000650582"/>
    </source>
</evidence>
<dbReference type="InterPro" id="IPR000977">
    <property type="entry name" value="DNA_ligase_ATP-dep"/>
</dbReference>
<dbReference type="CDD" id="cd07969">
    <property type="entry name" value="OBF_DNA_ligase_I"/>
    <property type="match status" value="1"/>
</dbReference>
<dbReference type="GO" id="GO:0006281">
    <property type="term" value="P:DNA repair"/>
    <property type="evidence" value="ECO:0007669"/>
    <property type="project" value="UniProtKB-KW"/>
</dbReference>
<dbReference type="GO" id="GO:0006310">
    <property type="term" value="P:DNA recombination"/>
    <property type="evidence" value="ECO:0007669"/>
    <property type="project" value="UniProtKB-KW"/>
</dbReference>
<evidence type="ECO:0000256" key="9">
    <source>
        <dbReference type="RuleBase" id="RU000617"/>
    </source>
</evidence>
<accession>A0A8H7HBJ6</accession>
<organism evidence="13 14">
    <name type="scientific">Rhizoctonia solani</name>
    <dbReference type="NCBI Taxonomy" id="456999"/>
    <lineage>
        <taxon>Eukaryota</taxon>
        <taxon>Fungi</taxon>
        <taxon>Dikarya</taxon>
        <taxon>Basidiomycota</taxon>
        <taxon>Agaricomycotina</taxon>
        <taxon>Agaricomycetes</taxon>
        <taxon>Cantharellales</taxon>
        <taxon>Ceratobasidiaceae</taxon>
        <taxon>Rhizoctonia</taxon>
    </lineage>
</organism>
<keyword evidence="3 9" id="KW-0436">Ligase</keyword>
<evidence type="ECO:0000256" key="2">
    <source>
        <dbReference type="ARBA" id="ARBA00007572"/>
    </source>
</evidence>
<dbReference type="InterPro" id="IPR036599">
    <property type="entry name" value="DNA_ligase_N_sf"/>
</dbReference>
<evidence type="ECO:0000256" key="3">
    <source>
        <dbReference type="ARBA" id="ARBA00022598"/>
    </source>
</evidence>
<dbReference type="SUPFAM" id="SSF56091">
    <property type="entry name" value="DNA ligase/mRNA capping enzyme, catalytic domain"/>
    <property type="match status" value="1"/>
</dbReference>
<dbReference type="NCBIfam" id="TIGR00574">
    <property type="entry name" value="dnl1"/>
    <property type="match status" value="1"/>
</dbReference>
<comment type="subcellular location">
    <subcellularLocation>
        <location evidence="1">Nucleus</location>
    </subcellularLocation>
</comment>
<dbReference type="PANTHER" id="PTHR45674">
    <property type="entry name" value="DNA LIGASE 1/3 FAMILY MEMBER"/>
    <property type="match status" value="1"/>
</dbReference>
<feature type="region of interest" description="Disordered" evidence="11">
    <location>
        <begin position="649"/>
        <end position="669"/>
    </location>
</feature>
<dbReference type="GO" id="GO:0005634">
    <property type="term" value="C:nucleus"/>
    <property type="evidence" value="ECO:0007669"/>
    <property type="project" value="UniProtKB-SubCell"/>
</dbReference>
<evidence type="ECO:0000259" key="12">
    <source>
        <dbReference type="PROSITE" id="PS50160"/>
    </source>
</evidence>
<dbReference type="SUPFAM" id="SSF50249">
    <property type="entry name" value="Nucleic acid-binding proteins"/>
    <property type="match status" value="1"/>
</dbReference>
<dbReference type="EMBL" id="JACYCC010000035">
    <property type="protein sequence ID" value="KAF8682816.1"/>
    <property type="molecule type" value="Genomic_DNA"/>
</dbReference>
<keyword evidence="4" id="KW-0235">DNA replication</keyword>
<keyword evidence="5 9" id="KW-0547">Nucleotide-binding</keyword>
<proteinExistence type="inferred from homology"/>
<feature type="compositionally biased region" description="Acidic residues" evidence="11">
    <location>
        <begin position="846"/>
        <end position="866"/>
    </location>
</feature>
<evidence type="ECO:0000256" key="6">
    <source>
        <dbReference type="ARBA" id="ARBA00022840"/>
    </source>
</evidence>
<dbReference type="Pfam" id="PF04675">
    <property type="entry name" value="DNA_ligase_A_N"/>
    <property type="match status" value="1"/>
</dbReference>
<dbReference type="EC" id="6.5.1.1" evidence="9"/>
<comment type="caution">
    <text evidence="13">The sequence shown here is derived from an EMBL/GenBank/DDBJ whole genome shotgun (WGS) entry which is preliminary data.</text>
</comment>
<dbReference type="InterPro" id="IPR012310">
    <property type="entry name" value="DNA_ligase_ATP-dep_cent"/>
</dbReference>
<dbReference type="GO" id="GO:0071897">
    <property type="term" value="P:DNA biosynthetic process"/>
    <property type="evidence" value="ECO:0007669"/>
    <property type="project" value="InterPro"/>
</dbReference>
<comment type="similarity">
    <text evidence="2 10">Belongs to the ATP-dependent DNA ligase family.</text>
</comment>
<dbReference type="GO" id="GO:0005524">
    <property type="term" value="F:ATP binding"/>
    <property type="evidence" value="ECO:0007669"/>
    <property type="project" value="UniProtKB-KW"/>
</dbReference>
<dbReference type="Gene3D" id="3.30.470.30">
    <property type="entry name" value="DNA ligase/mRNA capping enzyme"/>
    <property type="match status" value="1"/>
</dbReference>
<dbReference type="InterPro" id="IPR012309">
    <property type="entry name" value="DNA_ligase_ATP-dep_C"/>
</dbReference>
<dbReference type="InterPro" id="IPR016059">
    <property type="entry name" value="DNA_ligase_ATP-dep_CS"/>
</dbReference>
<keyword evidence="6 9" id="KW-0067">ATP-binding</keyword>
<evidence type="ECO:0000256" key="7">
    <source>
        <dbReference type="ARBA" id="ARBA00023242"/>
    </source>
</evidence>
<dbReference type="InterPro" id="IPR012340">
    <property type="entry name" value="NA-bd_OB-fold"/>
</dbReference>
<keyword evidence="9" id="KW-0227">DNA damage</keyword>
<dbReference type="GO" id="GO:0003677">
    <property type="term" value="F:DNA binding"/>
    <property type="evidence" value="ECO:0007669"/>
    <property type="project" value="InterPro"/>
</dbReference>
<feature type="domain" description="ATP-dependent DNA ligase family profile" evidence="12">
    <location>
        <begin position="553"/>
        <end position="720"/>
    </location>
</feature>
<gene>
    <name evidence="13" type="ORF">RHS04_02230</name>
</gene>
<dbReference type="Proteomes" id="UP000650582">
    <property type="component" value="Unassembled WGS sequence"/>
</dbReference>
<dbReference type="Pfam" id="PF01068">
    <property type="entry name" value="DNA_ligase_A_M"/>
    <property type="match status" value="1"/>
</dbReference>
<dbReference type="FunFam" id="3.30.470.30:FF:000002">
    <property type="entry name" value="DNA ligase"/>
    <property type="match status" value="1"/>
</dbReference>
<sequence length="866" mass="95264">MSLYFCRSPPPSLSSLILMPKRASSSVLSSKATKRSKTGDQKTIHSFFSSSSRSAVAKQENRELDLKTVIIDLCLEDECEGKQEFSASALAKEVQEDVLSAVPKSTYLAEGLAPQETESNQIKYIDPNASPLLFTPDLSSDPLEFPLSPCPWDARFPAPYAFLSYALVTLSSTRSRISITNTLVNTLRLLIRYDARQSLLPALYLLSNSVAPSYEGVELKIGPSTLNKAIQSVSGISSGTLKTMSNKLGKFSDIVVHFSLSLIRLEIGDPGDVAFEAKSSVRTLHPAPPLQLASVHANLLKISALKGQTSAKQKQSIVEKLLVAARGEEVRYLVRMLSLNLRVGAVKTTILTALGRALALTPPSGEELNVLGESRVKGKGKAKLKERDHELWQKMIDAETLVKQVYVRHPHFGHIVNAALDSGLEHLSDNVQLTVGIPLHPTLGSPTRSLDEIYDRLGDLAFTAEFKYDGQRVQVHASRNAEKVSIRLFSRHLEDMTQKYPDIVQMAQILISQSEGKLDSFILDAEVVAVDPHTGTIRTFQELSNRPRKGVSLKDVKATVCVYAFDLMYLNGEGEGQVLLDKAFRERRRLLRERFPPLTPEDPFCSRLAHAESVESEDGREAVEEFWERAVASQCEGLMIKLDSGEVFETTEKDGGPSKRRKKPLPATYEPDKRTSAWLKLKKDYVEGIGDSLDLVPIGGWHGIGRKAGWWSPILLGLWDANAGEFIGVCKCMSGFSDAFYKALNERYSEEAGTCSKTPYAGVNTNGLVPPAWFKPSEVWEIKGADITLSPISQASKGLVAGDRGLSLRFPRFIRVREDKALNDASTPEFLAGLWRKQGGKGGGADEGDLVDASSEEELAEEDELE</sequence>
<dbReference type="AlphaFoldDB" id="A0A8H7HBJ6"/>
<comment type="catalytic activity">
    <reaction evidence="8 9">
        <text>ATP + (deoxyribonucleotide)n-3'-hydroxyl + 5'-phospho-(deoxyribonucleotide)m = (deoxyribonucleotide)n+m + AMP + diphosphate.</text>
        <dbReference type="EC" id="6.5.1.1"/>
    </reaction>
</comment>
<evidence type="ECO:0000256" key="1">
    <source>
        <dbReference type="ARBA" id="ARBA00004123"/>
    </source>
</evidence>
<keyword evidence="9" id="KW-0233">DNA recombination</keyword>
<dbReference type="CDD" id="cd07900">
    <property type="entry name" value="Adenylation_DNA_ligase_I_Euk"/>
    <property type="match status" value="1"/>
</dbReference>
<dbReference type="InterPro" id="IPR012308">
    <property type="entry name" value="DNA_ligase_ATP-dep_N"/>
</dbReference>
<evidence type="ECO:0000256" key="11">
    <source>
        <dbReference type="SAM" id="MobiDB-lite"/>
    </source>
</evidence>